<dbReference type="AlphaFoldDB" id="M0J142"/>
<keyword evidence="1" id="KW-0418">Kinase</keyword>
<reference evidence="1 2" key="1">
    <citation type="journal article" date="2014" name="PLoS Genet.">
        <title>Phylogenetically driven sequencing of extremely halophilic archaea reveals strategies for static and dynamic osmo-response.</title>
        <authorList>
            <person name="Becker E.A."/>
            <person name="Seitzer P.M."/>
            <person name="Tritt A."/>
            <person name="Larsen D."/>
            <person name="Krusor M."/>
            <person name="Yao A.I."/>
            <person name="Wu D."/>
            <person name="Madern D."/>
            <person name="Eisen J.A."/>
            <person name="Darling A.E."/>
            <person name="Facciotti M.T."/>
        </authorList>
    </citation>
    <scope>NUCLEOTIDE SEQUENCE [LARGE SCALE GENOMIC DNA]</scope>
    <source>
        <strain evidence="2">ATCC 33500 / DSM 1411 / JCM 8866 / NBRC 14739 / NCIMB 2177 / R-4</strain>
    </source>
</reference>
<dbReference type="Gene3D" id="3.40.50.300">
    <property type="entry name" value="P-loop containing nucleotide triphosphate hydrolases"/>
    <property type="match status" value="1"/>
</dbReference>
<evidence type="ECO:0000313" key="1">
    <source>
        <dbReference type="EMBL" id="EMA02847.1"/>
    </source>
</evidence>
<dbReference type="GO" id="GO:0016301">
    <property type="term" value="F:kinase activity"/>
    <property type="evidence" value="ECO:0007669"/>
    <property type="project" value="UniProtKB-KW"/>
</dbReference>
<dbReference type="EMBL" id="AOLO01000007">
    <property type="protein sequence ID" value="EMA02847.1"/>
    <property type="molecule type" value="Genomic_DNA"/>
</dbReference>
<organism evidence="1 2">
    <name type="scientific">Haloferax mediterranei (strain ATCC 33500 / DSM 1411 / JCM 8866 / NBRC 14739 / NCIMB 2177 / R-4)</name>
    <name type="common">Halobacterium mediterranei</name>
    <dbReference type="NCBI Taxonomy" id="523841"/>
    <lineage>
        <taxon>Archaea</taxon>
        <taxon>Methanobacteriati</taxon>
        <taxon>Methanobacteriota</taxon>
        <taxon>Stenosarchaea group</taxon>
        <taxon>Halobacteria</taxon>
        <taxon>Halobacteriales</taxon>
        <taxon>Haloferacaceae</taxon>
        <taxon>Haloferax</taxon>
    </lineage>
</organism>
<sequence length="220" mass="23930">MRVDRRFNTPISAARSDVKGGFNSANAVSPAMRVIGTVGLPGSGKGELADVAREAGIPVVTMGDIIREECRRRGLDPATDHGKIAKALREEEGDDAIAARSLPVIEEHLESNDVVLVDGLRSDVELDRFREAFGDEFVLVSVEAPFETRAERLLDRGRDASDTDVEALKQREARELDFGMGEAMDRADVVIENTGTLESYRETITRLFEDGPGAVTEADA</sequence>
<dbReference type="SUPFAM" id="SSF52540">
    <property type="entry name" value="P-loop containing nucleoside triphosphate hydrolases"/>
    <property type="match status" value="1"/>
</dbReference>
<accession>M0J142</accession>
<dbReference type="PaxDb" id="523841-HFX_0138"/>
<protein>
    <submittedName>
        <fullName evidence="1">Dephospho-CoA kinase</fullName>
    </submittedName>
</protein>
<keyword evidence="2" id="KW-1185">Reference proteome</keyword>
<keyword evidence="1" id="KW-0808">Transferase</keyword>
<comment type="caution">
    <text evidence="1">The sequence shown here is derived from an EMBL/GenBank/DDBJ whole genome shotgun (WGS) entry which is preliminary data.</text>
</comment>
<name>M0J142_HALMT</name>
<dbReference type="Proteomes" id="UP000011603">
    <property type="component" value="Unassembled WGS sequence"/>
</dbReference>
<dbReference type="PANTHER" id="PTHR41930">
    <property type="entry name" value="UPF0200 PROTEIN MJ1399"/>
    <property type="match status" value="1"/>
</dbReference>
<dbReference type="InterPro" id="IPR027417">
    <property type="entry name" value="P-loop_NTPase"/>
</dbReference>
<dbReference type="Pfam" id="PF13207">
    <property type="entry name" value="AAA_17"/>
    <property type="match status" value="1"/>
</dbReference>
<dbReference type="PANTHER" id="PTHR41930:SF1">
    <property type="entry name" value="DEPHOSPHO-COA KINASE"/>
    <property type="match status" value="1"/>
</dbReference>
<dbReference type="PATRIC" id="fig|523841.21.peg.1972"/>
<evidence type="ECO:0000313" key="2">
    <source>
        <dbReference type="Proteomes" id="UP000011603"/>
    </source>
</evidence>
<proteinExistence type="predicted"/>
<gene>
    <name evidence="1" type="ORF">C439_09700</name>
</gene>